<dbReference type="Proteomes" id="UP000326678">
    <property type="component" value="Chromosome pGXM05"/>
</dbReference>
<dbReference type="KEGG" id="nsh:GXM_10125"/>
<gene>
    <name evidence="1" type="ORF">GXM_10125</name>
</gene>
<protein>
    <submittedName>
        <fullName evidence="1">Mobile element protein</fullName>
    </submittedName>
</protein>
<accession>A0A5P8WJW2</accession>
<keyword evidence="2" id="KW-1185">Reference proteome</keyword>
<dbReference type="AlphaFoldDB" id="A0A5P8WJW2"/>
<organism evidence="1 2">
    <name type="scientific">Nostoc sphaeroides CCNUC1</name>
    <dbReference type="NCBI Taxonomy" id="2653204"/>
    <lineage>
        <taxon>Bacteria</taxon>
        <taxon>Bacillati</taxon>
        <taxon>Cyanobacteriota</taxon>
        <taxon>Cyanophyceae</taxon>
        <taxon>Nostocales</taxon>
        <taxon>Nostocaceae</taxon>
        <taxon>Nostoc</taxon>
    </lineage>
</organism>
<evidence type="ECO:0000313" key="2">
    <source>
        <dbReference type="Proteomes" id="UP000326678"/>
    </source>
</evidence>
<name>A0A5P8WJW2_9NOSO</name>
<dbReference type="EMBL" id="CP045232">
    <property type="protein sequence ID" value="QFS52861.1"/>
    <property type="molecule type" value="Genomic_DNA"/>
</dbReference>
<reference evidence="1 2" key="1">
    <citation type="submission" date="2019-10" db="EMBL/GenBank/DDBJ databases">
        <title>Genomic and transcriptomic insights into the perfect genentic adaptation of a filamentous nitrogen-fixing cyanobacterium to rice fields.</title>
        <authorList>
            <person name="Chen Z."/>
        </authorList>
    </citation>
    <scope>NUCLEOTIDE SEQUENCE [LARGE SCALE GENOMIC DNA]</scope>
    <source>
        <strain evidence="1">CCNUC1</strain>
    </source>
</reference>
<evidence type="ECO:0000313" key="1">
    <source>
        <dbReference type="EMBL" id="QFS52861.1"/>
    </source>
</evidence>
<proteinExistence type="predicted"/>
<sequence length="37" mass="4309">MAQIEKQIERLTDSTHEVFPNLGNWFIDICCSKTKVI</sequence>